<sequence length="1029" mass="115325">MHLTGSSLEHPLPSREYTQNLLQWIYDREPDRFKTNCFELHSVTSERRRTLVQVVFQFNFIIPSTDYGPEEWIYCAIPPEPGNAQLDQKRGKNAPFTAITVCCCVIATFLLLVLFLRCRSCFRRRQHNQKQKSQRFWYCAECTKLGFVDRRRLGWRRWPTTNPSIFSSWSEGIPLPGKPGPNLSIPYAFPHSGRNLCPQHHYCAGATISAKPSRSVAAPQHYHQQPHSGSSTMANDVLTPSAELDSGQPVSLAAGYAEYYRRQGKLLTPGLERRLRGRQSDSRAPTLRQLYQNSLSRKNSPQYSDSVFPPNDTPKNGTSGVFFTCDADEEGNDEDFPLDSLQSIPCKQEKLEQDQQQQQRRHQRLLKQEKRKQLQRQKSHPASYQSDAWESKKGPEPPGNRSPLFTVHKCFSSVDTEEVELGTTELMDNHFNPDDLPPGDNILGRNMCYSTRSTCHSHDSDPSQCSANACSDNQSSVFTTDASSPSGNDVPTNVVTLTIPSVNIVAESFVNTVQLEPVPTLVNNTSTDQITASQSDNEQDQYHPKMNRPSLCLFSARRRHRRGPHGVERPLSSTQLLRFSKDRLRYGELRGQYGKLLKVAPFELINSAVNLQGDSFASGQSGNRRNLLHTMNTTNPTDARSCSDLKEFERFRGFGNSYMSTDSTLSPLTAMDLPDVYLNPPSLSSLQSKRSSIMASDVPDFLNVPNATGHMSASPSFISMKEQVFAAPDQHQAESLQRNRCSVIEISNFRWNSNGKSRLSQQNVRANYELLPEPRFTHGSRQNIYLHDISNSNLTSGSCAYEVTGESTPYRDCSRGFGTLKRAFSLNLRSKGPKTLGAELQSIMDKHYEMTGIRMITASSRSASYLGLKNTNPSDGAWHGKTGQSKASKRRSSWSIYKEEMWLKRPTNMKSAISSLHLDCFHRDQMSMNKITPGKLNKSVLASLSTVALPCLVPLRSRLHSDTCSVGSSHARDITQTDLSRSEEKPMRRSSSVGLQRPSIAAGTPAEVGLALMGIHRPDLQANVHYQHG</sequence>
<accession>A0A4E0RZ49</accession>
<evidence type="ECO:0000313" key="4">
    <source>
        <dbReference type="Proteomes" id="UP000230066"/>
    </source>
</evidence>
<feature type="compositionally biased region" description="Basic and acidic residues" evidence="1">
    <location>
        <begin position="970"/>
        <end position="987"/>
    </location>
</feature>
<keyword evidence="2" id="KW-1133">Transmembrane helix</keyword>
<feature type="region of interest" description="Disordered" evidence="1">
    <location>
        <begin position="293"/>
        <end position="405"/>
    </location>
</feature>
<keyword evidence="2" id="KW-0812">Transmembrane</keyword>
<evidence type="ECO:0000256" key="2">
    <source>
        <dbReference type="SAM" id="Phobius"/>
    </source>
</evidence>
<name>A0A4E0RZ49_FASHE</name>
<keyword evidence="2" id="KW-0472">Membrane</keyword>
<keyword evidence="4" id="KW-1185">Reference proteome</keyword>
<feature type="compositionally biased region" description="Polar residues" evidence="1">
    <location>
        <begin position="293"/>
        <end position="305"/>
    </location>
</feature>
<evidence type="ECO:0000256" key="1">
    <source>
        <dbReference type="SAM" id="MobiDB-lite"/>
    </source>
</evidence>
<feature type="compositionally biased region" description="Polar residues" evidence="1">
    <location>
        <begin position="222"/>
        <end position="234"/>
    </location>
</feature>
<dbReference type="EMBL" id="JXXN02000311">
    <property type="protein sequence ID" value="THD27827.1"/>
    <property type="molecule type" value="Genomic_DNA"/>
</dbReference>
<gene>
    <name evidence="3" type="ORF">D915_001273</name>
</gene>
<dbReference type="AlphaFoldDB" id="A0A4E0RZ49"/>
<proteinExistence type="predicted"/>
<comment type="caution">
    <text evidence="3">The sequence shown here is derived from an EMBL/GenBank/DDBJ whole genome shotgun (WGS) entry which is preliminary data.</text>
</comment>
<organism evidence="3 4">
    <name type="scientific">Fasciola hepatica</name>
    <name type="common">Liver fluke</name>
    <dbReference type="NCBI Taxonomy" id="6192"/>
    <lineage>
        <taxon>Eukaryota</taxon>
        <taxon>Metazoa</taxon>
        <taxon>Spiralia</taxon>
        <taxon>Lophotrochozoa</taxon>
        <taxon>Platyhelminthes</taxon>
        <taxon>Trematoda</taxon>
        <taxon>Digenea</taxon>
        <taxon>Plagiorchiida</taxon>
        <taxon>Echinostomata</taxon>
        <taxon>Echinostomatoidea</taxon>
        <taxon>Fasciolidae</taxon>
        <taxon>Fasciola</taxon>
    </lineage>
</organism>
<feature type="compositionally biased region" description="Acidic residues" evidence="1">
    <location>
        <begin position="326"/>
        <end position="337"/>
    </location>
</feature>
<protein>
    <submittedName>
        <fullName evidence="3">Uncharacterized protein</fullName>
    </submittedName>
</protein>
<dbReference type="Proteomes" id="UP000230066">
    <property type="component" value="Unassembled WGS sequence"/>
</dbReference>
<feature type="region of interest" description="Disordered" evidence="1">
    <location>
        <begin position="214"/>
        <end position="235"/>
    </location>
</feature>
<reference evidence="3" key="1">
    <citation type="submission" date="2019-03" db="EMBL/GenBank/DDBJ databases">
        <title>Improved annotation for the trematode Fasciola hepatica.</title>
        <authorList>
            <person name="Choi Y.-J."/>
            <person name="Martin J."/>
            <person name="Mitreva M."/>
        </authorList>
    </citation>
    <scope>NUCLEOTIDE SEQUENCE [LARGE SCALE GENOMIC DNA]</scope>
</reference>
<evidence type="ECO:0000313" key="3">
    <source>
        <dbReference type="EMBL" id="THD27827.1"/>
    </source>
</evidence>
<feature type="transmembrane region" description="Helical" evidence="2">
    <location>
        <begin position="96"/>
        <end position="116"/>
    </location>
</feature>
<feature type="region of interest" description="Disordered" evidence="1">
    <location>
        <begin position="964"/>
        <end position="997"/>
    </location>
</feature>